<dbReference type="PROSITE" id="PS00135">
    <property type="entry name" value="TRYPSIN_SER"/>
    <property type="match status" value="1"/>
</dbReference>
<feature type="chain" id="PRO_5044864720" description="Peptidase S1 domain-containing protein" evidence="7">
    <location>
        <begin position="24"/>
        <end position="311"/>
    </location>
</feature>
<evidence type="ECO:0000313" key="9">
    <source>
        <dbReference type="EMBL" id="KAL3389476.1"/>
    </source>
</evidence>
<evidence type="ECO:0000256" key="3">
    <source>
        <dbReference type="ARBA" id="ARBA00022801"/>
    </source>
</evidence>
<protein>
    <recommendedName>
        <fullName evidence="8">Peptidase S1 domain-containing protein</fullName>
    </recommendedName>
</protein>
<gene>
    <name evidence="9" type="ORF">TKK_015687</name>
</gene>
<dbReference type="InterPro" id="IPR001254">
    <property type="entry name" value="Trypsin_dom"/>
</dbReference>
<dbReference type="PANTHER" id="PTHR24276">
    <property type="entry name" value="POLYSERASE-RELATED"/>
    <property type="match status" value="1"/>
</dbReference>
<keyword evidence="10" id="KW-1185">Reference proteome</keyword>
<dbReference type="PROSITE" id="PS50240">
    <property type="entry name" value="TRYPSIN_DOM"/>
    <property type="match status" value="1"/>
</dbReference>
<dbReference type="InterPro" id="IPR009003">
    <property type="entry name" value="Peptidase_S1_PA"/>
</dbReference>
<dbReference type="AlphaFoldDB" id="A0ABD2W9F2"/>
<proteinExistence type="inferred from homology"/>
<dbReference type="PROSITE" id="PS00134">
    <property type="entry name" value="TRYPSIN_HIS"/>
    <property type="match status" value="1"/>
</dbReference>
<keyword evidence="2 6" id="KW-0645">Protease</keyword>
<dbReference type="Proteomes" id="UP001627154">
    <property type="component" value="Unassembled WGS sequence"/>
</dbReference>
<dbReference type="InterPro" id="IPR050430">
    <property type="entry name" value="Peptidase_S1"/>
</dbReference>
<comment type="similarity">
    <text evidence="1">Belongs to the peptidase S1 family.</text>
</comment>
<organism evidence="9 10">
    <name type="scientific">Trichogramma kaykai</name>
    <dbReference type="NCBI Taxonomy" id="54128"/>
    <lineage>
        <taxon>Eukaryota</taxon>
        <taxon>Metazoa</taxon>
        <taxon>Ecdysozoa</taxon>
        <taxon>Arthropoda</taxon>
        <taxon>Hexapoda</taxon>
        <taxon>Insecta</taxon>
        <taxon>Pterygota</taxon>
        <taxon>Neoptera</taxon>
        <taxon>Endopterygota</taxon>
        <taxon>Hymenoptera</taxon>
        <taxon>Apocrita</taxon>
        <taxon>Proctotrupomorpha</taxon>
        <taxon>Chalcidoidea</taxon>
        <taxon>Trichogrammatidae</taxon>
        <taxon>Trichogramma</taxon>
    </lineage>
</organism>
<evidence type="ECO:0000313" key="10">
    <source>
        <dbReference type="Proteomes" id="UP001627154"/>
    </source>
</evidence>
<evidence type="ECO:0000259" key="8">
    <source>
        <dbReference type="PROSITE" id="PS50240"/>
    </source>
</evidence>
<keyword evidence="7" id="KW-0732">Signal</keyword>
<evidence type="ECO:0000256" key="2">
    <source>
        <dbReference type="ARBA" id="ARBA00022670"/>
    </source>
</evidence>
<reference evidence="9 10" key="1">
    <citation type="journal article" date="2024" name="bioRxiv">
        <title>A reference genome for Trichogramma kaykai: A tiny desert-dwelling parasitoid wasp with competing sex-ratio distorters.</title>
        <authorList>
            <person name="Culotta J."/>
            <person name="Lindsey A.R."/>
        </authorList>
    </citation>
    <scope>NUCLEOTIDE SEQUENCE [LARGE SCALE GENOMIC DNA]</scope>
    <source>
        <strain evidence="9 10">KSX58</strain>
    </source>
</reference>
<evidence type="ECO:0000256" key="5">
    <source>
        <dbReference type="ARBA" id="ARBA00023157"/>
    </source>
</evidence>
<evidence type="ECO:0000256" key="7">
    <source>
        <dbReference type="SAM" id="SignalP"/>
    </source>
</evidence>
<dbReference type="SMART" id="SM00020">
    <property type="entry name" value="Tryp_SPc"/>
    <property type="match status" value="1"/>
</dbReference>
<evidence type="ECO:0000256" key="6">
    <source>
        <dbReference type="RuleBase" id="RU363034"/>
    </source>
</evidence>
<keyword evidence="5" id="KW-1015">Disulfide bond</keyword>
<keyword evidence="4 6" id="KW-0720">Serine protease</keyword>
<dbReference type="InterPro" id="IPR043504">
    <property type="entry name" value="Peptidase_S1_PA_chymotrypsin"/>
</dbReference>
<dbReference type="EMBL" id="JBJJXI010000123">
    <property type="protein sequence ID" value="KAL3389476.1"/>
    <property type="molecule type" value="Genomic_DNA"/>
</dbReference>
<comment type="caution">
    <text evidence="9">The sequence shown here is derived from an EMBL/GenBank/DDBJ whole genome shotgun (WGS) entry which is preliminary data.</text>
</comment>
<sequence length="311" mass="34835">MKRFKNISVTFLIFLIHAKVAYSRKQLRINGGEKTPDGRYPFMVSLQHKKGHFCGGAIIDENSILTAAHCVTEEKTGKFTKKEIYAVLGTSDAGNKGREVQVLRIKIRKMYKPKAYTPLNPHPGLPFQRPADIAVLKLEEPIQLEHNEVHLPQLEKINLPTDPDAQYMGEKLIIAGYGESGNKREELRFAYAKVLKNGECVSKYKLNVRQDHFCAQMSQRKPHKPEGTCDGDSGGPLFDSKTKTVKGVLSTGPVDCNENKTPSVYTKVSQFLYFIQTAMNDKATDDADCVEWKKSTGCTHCAHKLVDCTTN</sequence>
<dbReference type="SUPFAM" id="SSF50494">
    <property type="entry name" value="Trypsin-like serine proteases"/>
    <property type="match status" value="1"/>
</dbReference>
<dbReference type="InterPro" id="IPR001314">
    <property type="entry name" value="Peptidase_S1A"/>
</dbReference>
<accession>A0ABD2W9F2</accession>
<dbReference type="InterPro" id="IPR018114">
    <property type="entry name" value="TRYPSIN_HIS"/>
</dbReference>
<dbReference type="InterPro" id="IPR033116">
    <property type="entry name" value="TRYPSIN_SER"/>
</dbReference>
<dbReference type="GO" id="GO:0008236">
    <property type="term" value="F:serine-type peptidase activity"/>
    <property type="evidence" value="ECO:0007669"/>
    <property type="project" value="UniProtKB-KW"/>
</dbReference>
<evidence type="ECO:0000256" key="1">
    <source>
        <dbReference type="ARBA" id="ARBA00007664"/>
    </source>
</evidence>
<dbReference type="Pfam" id="PF00089">
    <property type="entry name" value="Trypsin"/>
    <property type="match status" value="1"/>
</dbReference>
<dbReference type="PANTHER" id="PTHR24276:SF98">
    <property type="entry name" value="FI18310P1-RELATED"/>
    <property type="match status" value="1"/>
</dbReference>
<evidence type="ECO:0000256" key="4">
    <source>
        <dbReference type="ARBA" id="ARBA00022825"/>
    </source>
</evidence>
<feature type="domain" description="Peptidase S1" evidence="8">
    <location>
        <begin position="29"/>
        <end position="280"/>
    </location>
</feature>
<dbReference type="Gene3D" id="2.40.10.10">
    <property type="entry name" value="Trypsin-like serine proteases"/>
    <property type="match status" value="1"/>
</dbReference>
<dbReference type="CDD" id="cd00190">
    <property type="entry name" value="Tryp_SPc"/>
    <property type="match status" value="1"/>
</dbReference>
<dbReference type="FunFam" id="2.40.10.10:FF:000068">
    <property type="entry name" value="transmembrane protease serine 2"/>
    <property type="match status" value="1"/>
</dbReference>
<dbReference type="PRINTS" id="PR00722">
    <property type="entry name" value="CHYMOTRYPSIN"/>
</dbReference>
<dbReference type="GO" id="GO:0006508">
    <property type="term" value="P:proteolysis"/>
    <property type="evidence" value="ECO:0007669"/>
    <property type="project" value="UniProtKB-KW"/>
</dbReference>
<feature type="signal peptide" evidence="7">
    <location>
        <begin position="1"/>
        <end position="23"/>
    </location>
</feature>
<keyword evidence="3 6" id="KW-0378">Hydrolase</keyword>
<name>A0ABD2W9F2_9HYME</name>